<proteinExistence type="predicted"/>
<feature type="coiled-coil region" evidence="1">
    <location>
        <begin position="280"/>
        <end position="321"/>
    </location>
</feature>
<organism evidence="3 4">
    <name type="scientific">Fusarium avenaceum</name>
    <dbReference type="NCBI Taxonomy" id="40199"/>
    <lineage>
        <taxon>Eukaryota</taxon>
        <taxon>Fungi</taxon>
        <taxon>Dikarya</taxon>
        <taxon>Ascomycota</taxon>
        <taxon>Pezizomycotina</taxon>
        <taxon>Sordariomycetes</taxon>
        <taxon>Hypocreomycetidae</taxon>
        <taxon>Hypocreales</taxon>
        <taxon>Nectriaceae</taxon>
        <taxon>Fusarium</taxon>
        <taxon>Fusarium tricinctum species complex</taxon>
    </lineage>
</organism>
<evidence type="ECO:0000313" key="3">
    <source>
        <dbReference type="EMBL" id="KAG5662472.1"/>
    </source>
</evidence>
<feature type="compositionally biased region" description="Polar residues" evidence="2">
    <location>
        <begin position="200"/>
        <end position="215"/>
    </location>
</feature>
<accession>A0A9P7HCW0</accession>
<evidence type="ECO:0000256" key="2">
    <source>
        <dbReference type="SAM" id="MobiDB-lite"/>
    </source>
</evidence>
<evidence type="ECO:0000256" key="1">
    <source>
        <dbReference type="SAM" id="Coils"/>
    </source>
</evidence>
<keyword evidence="1" id="KW-0175">Coiled coil</keyword>
<dbReference type="AlphaFoldDB" id="A0A9P7HCW0"/>
<sequence length="360" mass="40551">MISEVHPAHHLARLSELVLELEPGEALVEGGPSCELLLPAGILRGECINLRVECINLRVECINLRVECVNLRGEVLDRGGHLVLLVGKLRALRRQVGALQLESKSIDFVLDDIDQVLVLLNRVAYVGSDRLDLGDGLLVNREATVDRGSLFASAAVGHLDFLPSSRARRNKRNSMEELRKFAARRDGVDAKVSAEADGATSAQSSTANAVNNTEASKVEDPSIQEPKPKRKHRYLPDRLYFRGTKFQRQVLGIERSVNKRIDDKIAEMTTVLDAQYLHIMRAANRKATQLRTENRGLARRVERVEKQNRILERKLDELLDDVSINSSEMLRERLRRTRARFAQQRHDDNDNDGTSGFIMD</sequence>
<keyword evidence="4" id="KW-1185">Reference proteome</keyword>
<evidence type="ECO:0000313" key="4">
    <source>
        <dbReference type="Proteomes" id="UP000782241"/>
    </source>
</evidence>
<dbReference type="EMBL" id="JAGPUO010000005">
    <property type="protein sequence ID" value="KAG5662472.1"/>
    <property type="molecule type" value="Genomic_DNA"/>
</dbReference>
<comment type="caution">
    <text evidence="3">The sequence shown here is derived from an EMBL/GenBank/DDBJ whole genome shotgun (WGS) entry which is preliminary data.</text>
</comment>
<protein>
    <submittedName>
        <fullName evidence="3">Uncharacterized protein</fullName>
    </submittedName>
</protein>
<gene>
    <name evidence="3" type="ORF">KAF25_004890</name>
</gene>
<dbReference type="Proteomes" id="UP000782241">
    <property type="component" value="Unassembled WGS sequence"/>
</dbReference>
<feature type="region of interest" description="Disordered" evidence="2">
    <location>
        <begin position="341"/>
        <end position="360"/>
    </location>
</feature>
<feature type="region of interest" description="Disordered" evidence="2">
    <location>
        <begin position="192"/>
        <end position="231"/>
    </location>
</feature>
<reference evidence="3" key="1">
    <citation type="submission" date="2021-04" db="EMBL/GenBank/DDBJ databases">
        <title>Draft genome of Fusarium avenaceum strain F156N33, isolated from an atmospheric sample in Virginia.</title>
        <authorList>
            <person name="Yang S."/>
            <person name="Vinatzer B.A."/>
            <person name="Coleman J."/>
        </authorList>
    </citation>
    <scope>NUCLEOTIDE SEQUENCE</scope>
    <source>
        <strain evidence="3">F156N33</strain>
    </source>
</reference>
<name>A0A9P7HCW0_9HYPO</name>